<feature type="transmembrane region" description="Helical" evidence="7">
    <location>
        <begin position="103"/>
        <end position="124"/>
    </location>
</feature>
<feature type="transmembrane region" description="Helical" evidence="7">
    <location>
        <begin position="362"/>
        <end position="380"/>
    </location>
</feature>
<keyword evidence="6 7" id="KW-0472">Membrane</keyword>
<feature type="transmembrane region" description="Helical" evidence="7">
    <location>
        <begin position="150"/>
        <end position="171"/>
    </location>
</feature>
<comment type="similarity">
    <text evidence="1">Belongs to the Lgt family.</text>
</comment>
<gene>
    <name evidence="8" type="ORF">F0919_11265</name>
</gene>
<dbReference type="GO" id="GO:0008961">
    <property type="term" value="F:phosphatidylglycerol-prolipoprotein diacylglyceryl transferase activity"/>
    <property type="evidence" value="ECO:0007669"/>
    <property type="project" value="InterPro"/>
</dbReference>
<sequence length="426" mass="47790">MFPDFHYLFQSLFGIDIPGLAIVKTFGFFVAMGFLFGAWVISKELQRKKEQGLFQPEIITEEIGKPATSSELIGMGILGFLLGFKLIGMFLNSAAVGHDPMGFILSMKGSWITGIVLAAVFVYWKYSSKKKQQLPQPKQQRVAVYPHHRVADIIFIAAIGGFAGAKIFNAFETWQDFIADPIGNLFSASGLTFYGGLIVATIALYLYARKKKFDFRHLCDAAAPALILAYGIGRLGCQTAGDGDWGIFNSAYTTQPDGSMVKSSYQDYQAMVTKYPNQFMDRNLNQITPNKYASGPSWLPDWIFAQNFKHNVNNDGIKIAGDEGEYNHVLPAGVFPTSLYEAVACILLFFVMWRVRKRFGRPLQMFGLYLIIAGIERFLIELMRVNYKYNWGFLHPTQAEIISTCLVIAGLGLLFFYKPKEKTETV</sequence>
<feature type="transmembrane region" description="Helical" evidence="7">
    <location>
        <begin position="400"/>
        <end position="417"/>
    </location>
</feature>
<keyword evidence="9" id="KW-1185">Reference proteome</keyword>
<evidence type="ECO:0000256" key="4">
    <source>
        <dbReference type="ARBA" id="ARBA00022692"/>
    </source>
</evidence>
<evidence type="ECO:0000256" key="6">
    <source>
        <dbReference type="ARBA" id="ARBA00023136"/>
    </source>
</evidence>
<keyword evidence="3 8" id="KW-0808">Transferase</keyword>
<feature type="transmembrane region" description="Helical" evidence="7">
    <location>
        <begin position="191"/>
        <end position="208"/>
    </location>
</feature>
<dbReference type="AlphaFoldDB" id="A0A5M6CDD2"/>
<name>A0A5M6CDD2_9BACT</name>
<evidence type="ECO:0000256" key="3">
    <source>
        <dbReference type="ARBA" id="ARBA00022679"/>
    </source>
</evidence>
<comment type="caution">
    <text evidence="8">The sequence shown here is derived from an EMBL/GenBank/DDBJ whole genome shotgun (WGS) entry which is preliminary data.</text>
</comment>
<dbReference type="RefSeq" id="WP_150032874.1">
    <property type="nucleotide sequence ID" value="NZ_VWSH01000003.1"/>
</dbReference>
<evidence type="ECO:0000256" key="2">
    <source>
        <dbReference type="ARBA" id="ARBA00022475"/>
    </source>
</evidence>
<reference evidence="8 9" key="1">
    <citation type="submission" date="2019-09" db="EMBL/GenBank/DDBJ databases">
        <title>Genome sequence and assembly of Taibaiella sp.</title>
        <authorList>
            <person name="Chhetri G."/>
        </authorList>
    </citation>
    <scope>NUCLEOTIDE SEQUENCE [LARGE SCALE GENOMIC DNA]</scope>
    <source>
        <strain evidence="8 9">KVB11</strain>
    </source>
</reference>
<evidence type="ECO:0000313" key="8">
    <source>
        <dbReference type="EMBL" id="KAA5533126.1"/>
    </source>
</evidence>
<organism evidence="8 9">
    <name type="scientific">Taibaiella lutea</name>
    <dbReference type="NCBI Taxonomy" id="2608001"/>
    <lineage>
        <taxon>Bacteria</taxon>
        <taxon>Pseudomonadati</taxon>
        <taxon>Bacteroidota</taxon>
        <taxon>Chitinophagia</taxon>
        <taxon>Chitinophagales</taxon>
        <taxon>Chitinophagaceae</taxon>
        <taxon>Taibaiella</taxon>
    </lineage>
</organism>
<accession>A0A5M6CDD2</accession>
<dbReference type="InterPro" id="IPR001640">
    <property type="entry name" value="Lgt"/>
</dbReference>
<dbReference type="EMBL" id="VWSH01000003">
    <property type="protein sequence ID" value="KAA5533126.1"/>
    <property type="molecule type" value="Genomic_DNA"/>
</dbReference>
<proteinExistence type="inferred from homology"/>
<dbReference type="PANTHER" id="PTHR30589:SF0">
    <property type="entry name" value="PHOSPHATIDYLGLYCEROL--PROLIPOPROTEIN DIACYLGLYCERYL TRANSFERASE"/>
    <property type="match status" value="1"/>
</dbReference>
<protein>
    <submittedName>
        <fullName evidence="8">Diacylglyceryl transferase</fullName>
    </submittedName>
</protein>
<keyword evidence="4 7" id="KW-0812">Transmembrane</keyword>
<feature type="transmembrane region" description="Helical" evidence="7">
    <location>
        <begin position="72"/>
        <end position="91"/>
    </location>
</feature>
<evidence type="ECO:0000256" key="1">
    <source>
        <dbReference type="ARBA" id="ARBA00007150"/>
    </source>
</evidence>
<feature type="transmembrane region" description="Helical" evidence="7">
    <location>
        <begin position="20"/>
        <end position="41"/>
    </location>
</feature>
<keyword evidence="5 7" id="KW-1133">Transmembrane helix</keyword>
<dbReference type="Proteomes" id="UP000323632">
    <property type="component" value="Unassembled WGS sequence"/>
</dbReference>
<keyword evidence="2" id="KW-1003">Cell membrane</keyword>
<dbReference type="Pfam" id="PF01790">
    <property type="entry name" value="LGT"/>
    <property type="match status" value="1"/>
</dbReference>
<evidence type="ECO:0000256" key="5">
    <source>
        <dbReference type="ARBA" id="ARBA00022989"/>
    </source>
</evidence>
<evidence type="ECO:0000313" key="9">
    <source>
        <dbReference type="Proteomes" id="UP000323632"/>
    </source>
</evidence>
<dbReference type="PANTHER" id="PTHR30589">
    <property type="entry name" value="PROLIPOPROTEIN DIACYLGLYCERYL TRANSFERASE"/>
    <property type="match status" value="1"/>
</dbReference>
<dbReference type="GO" id="GO:0042158">
    <property type="term" value="P:lipoprotein biosynthetic process"/>
    <property type="evidence" value="ECO:0007669"/>
    <property type="project" value="InterPro"/>
</dbReference>
<dbReference type="GO" id="GO:0005886">
    <property type="term" value="C:plasma membrane"/>
    <property type="evidence" value="ECO:0007669"/>
    <property type="project" value="InterPro"/>
</dbReference>
<evidence type="ECO:0000256" key="7">
    <source>
        <dbReference type="SAM" id="Phobius"/>
    </source>
</evidence>